<keyword evidence="2 4" id="KW-0238">DNA-binding</keyword>
<dbReference type="InterPro" id="IPR001647">
    <property type="entry name" value="HTH_TetR"/>
</dbReference>
<evidence type="ECO:0000256" key="3">
    <source>
        <dbReference type="ARBA" id="ARBA00023163"/>
    </source>
</evidence>
<evidence type="ECO:0000313" key="7">
    <source>
        <dbReference type="Proteomes" id="UP001232725"/>
    </source>
</evidence>
<dbReference type="InterPro" id="IPR023772">
    <property type="entry name" value="DNA-bd_HTH_TetR-type_CS"/>
</dbReference>
<evidence type="ECO:0000256" key="1">
    <source>
        <dbReference type="ARBA" id="ARBA00023015"/>
    </source>
</evidence>
<proteinExistence type="predicted"/>
<dbReference type="EMBL" id="JAVALS010000001">
    <property type="protein sequence ID" value="MDP5225706.1"/>
    <property type="molecule type" value="Genomic_DNA"/>
</dbReference>
<evidence type="ECO:0000256" key="2">
    <source>
        <dbReference type="ARBA" id="ARBA00023125"/>
    </source>
</evidence>
<keyword evidence="3" id="KW-0804">Transcription</keyword>
<dbReference type="Pfam" id="PF00440">
    <property type="entry name" value="TetR_N"/>
    <property type="match status" value="1"/>
</dbReference>
<feature type="domain" description="HTH tetR-type" evidence="5">
    <location>
        <begin position="6"/>
        <end position="66"/>
    </location>
</feature>
<comment type="caution">
    <text evidence="6">The sequence shown here is derived from an EMBL/GenBank/DDBJ whole genome shotgun (WGS) entry which is preliminary data.</text>
</comment>
<dbReference type="PANTHER" id="PTHR47506:SF3">
    <property type="entry name" value="HTH-TYPE TRANSCRIPTIONAL REGULATOR LMRA"/>
    <property type="match status" value="1"/>
</dbReference>
<dbReference type="SUPFAM" id="SSF48498">
    <property type="entry name" value="Tetracyclin repressor-like, C-terminal domain"/>
    <property type="match status" value="1"/>
</dbReference>
<dbReference type="PROSITE" id="PS50977">
    <property type="entry name" value="HTH_TETR_2"/>
    <property type="match status" value="1"/>
</dbReference>
<evidence type="ECO:0000259" key="5">
    <source>
        <dbReference type="PROSITE" id="PS50977"/>
    </source>
</evidence>
<keyword evidence="7" id="KW-1185">Reference proteome</keyword>
<feature type="DNA-binding region" description="H-T-H motif" evidence="4">
    <location>
        <begin position="29"/>
        <end position="48"/>
    </location>
</feature>
<reference evidence="6 7" key="1">
    <citation type="submission" date="2023-08" db="EMBL/GenBank/DDBJ databases">
        <title>Arthrobacter horti sp. nov., isolated from forest soil.</title>
        <authorList>
            <person name="Park M."/>
        </authorList>
    </citation>
    <scope>NUCLEOTIDE SEQUENCE [LARGE SCALE GENOMIC DNA]</scope>
    <source>
        <strain evidence="6 7">YJM1</strain>
    </source>
</reference>
<dbReference type="NCBIfam" id="NF041196">
    <property type="entry name" value="ScbR_bind_reg"/>
    <property type="match status" value="1"/>
</dbReference>
<evidence type="ECO:0000256" key="4">
    <source>
        <dbReference type="PROSITE-ProRule" id="PRU00335"/>
    </source>
</evidence>
<dbReference type="InterPro" id="IPR009057">
    <property type="entry name" value="Homeodomain-like_sf"/>
</dbReference>
<dbReference type="PROSITE" id="PS01081">
    <property type="entry name" value="HTH_TETR_1"/>
    <property type="match status" value="1"/>
</dbReference>
<dbReference type="RefSeq" id="WP_305994748.1">
    <property type="nucleotide sequence ID" value="NZ_JAVALS010000001.1"/>
</dbReference>
<organism evidence="6 7">
    <name type="scientific">Arthrobacter horti</name>
    <dbReference type="NCBI Taxonomy" id="3068273"/>
    <lineage>
        <taxon>Bacteria</taxon>
        <taxon>Bacillati</taxon>
        <taxon>Actinomycetota</taxon>
        <taxon>Actinomycetes</taxon>
        <taxon>Micrococcales</taxon>
        <taxon>Micrococcaceae</taxon>
        <taxon>Arthrobacter</taxon>
    </lineage>
</organism>
<dbReference type="PRINTS" id="PR00455">
    <property type="entry name" value="HTHTETR"/>
</dbReference>
<dbReference type="PANTHER" id="PTHR47506">
    <property type="entry name" value="TRANSCRIPTIONAL REGULATORY PROTEIN"/>
    <property type="match status" value="1"/>
</dbReference>
<evidence type="ECO:0000313" key="6">
    <source>
        <dbReference type="EMBL" id="MDP5225706.1"/>
    </source>
</evidence>
<dbReference type="Pfam" id="PF21935">
    <property type="entry name" value="TetR_C_45"/>
    <property type="match status" value="1"/>
</dbReference>
<sequence>MQQRAIETRNAVIEGSSRVFEASGYGDTSLSDIASESSVTKGALYFHFKSKEEIALAVIAEQHNRSRLAGERVMERGLPALATMRELCRVFGQQMLDDAVVRAGIRLTFEASAFDADVTGPYQDWVDTMTFLGSKAQDEGDMRPEINVQDFARFLVGTFTGGQMVSNVLTGRADLMERIEQMWGFMLPAIAVEGWA</sequence>
<accession>A0ABT9IJE6</accession>
<dbReference type="SUPFAM" id="SSF46689">
    <property type="entry name" value="Homeodomain-like"/>
    <property type="match status" value="1"/>
</dbReference>
<dbReference type="InterPro" id="IPR047923">
    <property type="entry name" value="ArpA-like"/>
</dbReference>
<dbReference type="Gene3D" id="1.10.357.10">
    <property type="entry name" value="Tetracycline Repressor, domain 2"/>
    <property type="match status" value="1"/>
</dbReference>
<dbReference type="Proteomes" id="UP001232725">
    <property type="component" value="Unassembled WGS sequence"/>
</dbReference>
<protein>
    <submittedName>
        <fullName evidence="6">ScbR family autoregulator-binding transcription factor</fullName>
    </submittedName>
</protein>
<dbReference type="InterPro" id="IPR036271">
    <property type="entry name" value="Tet_transcr_reg_TetR-rel_C_sf"/>
</dbReference>
<keyword evidence="1" id="KW-0805">Transcription regulation</keyword>
<gene>
    <name evidence="6" type="ORF">Q9R02_00870</name>
</gene>
<dbReference type="InterPro" id="IPR054126">
    <property type="entry name" value="CprB_TetR_C"/>
</dbReference>
<name>A0ABT9IJE6_9MICC</name>